<dbReference type="InterPro" id="IPR057744">
    <property type="entry name" value="OTAase-like"/>
</dbReference>
<comment type="caution">
    <text evidence="3">The sequence shown here is derived from an EMBL/GenBank/DDBJ whole genome shotgun (WGS) entry which is preliminary data.</text>
</comment>
<dbReference type="InterPro" id="IPR011059">
    <property type="entry name" value="Metal-dep_hydrolase_composite"/>
</dbReference>
<dbReference type="Gene3D" id="2.30.40.10">
    <property type="entry name" value="Urease, subunit C, domain 1"/>
    <property type="match status" value="1"/>
</dbReference>
<dbReference type="SUPFAM" id="SSF51338">
    <property type="entry name" value="Composite domain of metallo-dependent hydrolases"/>
    <property type="match status" value="1"/>
</dbReference>
<dbReference type="AlphaFoldDB" id="A0A255Z2Y8"/>
<dbReference type="Proteomes" id="UP000216998">
    <property type="component" value="Unassembled WGS sequence"/>
</dbReference>
<dbReference type="InterPro" id="IPR006680">
    <property type="entry name" value="Amidohydro-rel"/>
</dbReference>
<accession>A0A255Z2Y8</accession>
<dbReference type="GO" id="GO:0016810">
    <property type="term" value="F:hydrolase activity, acting on carbon-nitrogen (but not peptide) bonds"/>
    <property type="evidence" value="ECO:0007669"/>
    <property type="project" value="InterPro"/>
</dbReference>
<name>A0A255Z2Y8_9PROT</name>
<dbReference type="EMBL" id="NOXU01000024">
    <property type="protein sequence ID" value="OYQ35883.1"/>
    <property type="molecule type" value="Genomic_DNA"/>
</dbReference>
<evidence type="ECO:0000259" key="2">
    <source>
        <dbReference type="Pfam" id="PF01979"/>
    </source>
</evidence>
<dbReference type="CDD" id="cd01299">
    <property type="entry name" value="Met_dep_hydrolase_A"/>
    <property type="match status" value="1"/>
</dbReference>
<dbReference type="InterPro" id="IPR051781">
    <property type="entry name" value="Metallo-dep_Hydrolase"/>
</dbReference>
<keyword evidence="4" id="KW-1185">Reference proteome</keyword>
<dbReference type="InterPro" id="IPR032466">
    <property type="entry name" value="Metal_Hydrolase"/>
</dbReference>
<gene>
    <name evidence="3" type="ORF">CHU95_06360</name>
</gene>
<organism evidence="3 4">
    <name type="scientific">Niveispirillum lacus</name>
    <dbReference type="NCBI Taxonomy" id="1981099"/>
    <lineage>
        <taxon>Bacteria</taxon>
        <taxon>Pseudomonadati</taxon>
        <taxon>Pseudomonadota</taxon>
        <taxon>Alphaproteobacteria</taxon>
        <taxon>Rhodospirillales</taxon>
        <taxon>Azospirillaceae</taxon>
        <taxon>Niveispirillum</taxon>
    </lineage>
</organism>
<dbReference type="SUPFAM" id="SSF51556">
    <property type="entry name" value="Metallo-dependent hydrolases"/>
    <property type="match status" value="1"/>
</dbReference>
<dbReference type="PANTHER" id="PTHR43135:SF3">
    <property type="entry name" value="ALPHA-D-RIBOSE 1-METHYLPHOSPHONATE 5-TRIPHOSPHATE DIPHOSPHATASE"/>
    <property type="match status" value="1"/>
</dbReference>
<evidence type="ECO:0000313" key="4">
    <source>
        <dbReference type="Proteomes" id="UP000216998"/>
    </source>
</evidence>
<feature type="region of interest" description="Disordered" evidence="1">
    <location>
        <begin position="1"/>
        <end position="20"/>
    </location>
</feature>
<reference evidence="3 4" key="1">
    <citation type="submission" date="2017-07" db="EMBL/GenBank/DDBJ databases">
        <title>Niveispirillum cyanobacteriorum sp. nov., isolated from cyanobacterial aggregates in a eutrophic lake.</title>
        <authorList>
            <person name="Cai H."/>
        </authorList>
    </citation>
    <scope>NUCLEOTIDE SEQUENCE [LARGE SCALE GENOMIC DNA]</scope>
    <source>
        <strain evidence="4">TH1-14</strain>
    </source>
</reference>
<feature type="domain" description="Amidohydrolase-related" evidence="2">
    <location>
        <begin position="110"/>
        <end position="447"/>
    </location>
</feature>
<evidence type="ECO:0000256" key="1">
    <source>
        <dbReference type="SAM" id="MobiDB-lite"/>
    </source>
</evidence>
<evidence type="ECO:0000313" key="3">
    <source>
        <dbReference type="EMBL" id="OYQ35883.1"/>
    </source>
</evidence>
<dbReference type="Pfam" id="PF01979">
    <property type="entry name" value="Amidohydro_1"/>
    <property type="match status" value="1"/>
</dbReference>
<dbReference type="PANTHER" id="PTHR43135">
    <property type="entry name" value="ALPHA-D-RIBOSE 1-METHYLPHOSPHONATE 5-TRIPHOSPHATE DIPHOSPHATASE"/>
    <property type="match status" value="1"/>
</dbReference>
<dbReference type="Gene3D" id="3.20.20.140">
    <property type="entry name" value="Metal-dependent hydrolases"/>
    <property type="match status" value="1"/>
</dbReference>
<protein>
    <recommendedName>
        <fullName evidence="2">Amidohydrolase-related domain-containing protein</fullName>
    </recommendedName>
</protein>
<dbReference type="OrthoDB" id="9782972at2"/>
<sequence>MRPSCPPLRQPCGTMRRRGPSVHVPNRPAFFLSSVISPGPLAMLTAGFPGGEDASMSDQLLLSGGLLFDGLSAPQPGMGVLVSDGRIASVAPVGEFDGYAGPRQDTAGGTLMPGLVDAHVHLALEATGDVVTTLRQRPMGDLTLRLLENAQVTLAGGITSIRDLGGVEWLEIAVRDAIRAGRHVGPSMRCAGKALTITGGHGAWIGIECDGPNDWLRGVRTNVKHGADCIKLIATGGVLTGGVDPLAPHPAEAELAAAVTMAHDFGLKITAHAQGARGIARAVAAGVDSVEHGFELTDAQIAIMIDKGVRLVPTLAAMMSLLEMKDRLPAFVRAKAERFGTMHFDSFRRFVAAGGVVAMGTDAGTPGNRHGENAQELRHMVALGMDPLAALKAGTSVAADLLDFHDRGRVTAGAAADLLLVSGDPVADIAAAADASRHLAVWKDGVRVSLPRQPALQGFFTPASAAGF</sequence>
<proteinExistence type="predicted"/>